<feature type="transmembrane region" description="Helical" evidence="1">
    <location>
        <begin position="896"/>
        <end position="918"/>
    </location>
</feature>
<comment type="caution">
    <text evidence="2">The sequence shown here is derived from an EMBL/GenBank/DDBJ whole genome shotgun (WGS) entry which is preliminary data.</text>
</comment>
<dbReference type="AlphaFoldDB" id="A0A1F5G4D4"/>
<feature type="transmembrane region" description="Helical" evidence="1">
    <location>
        <begin position="834"/>
        <end position="853"/>
    </location>
</feature>
<feature type="transmembrane region" description="Helical" evidence="1">
    <location>
        <begin position="939"/>
        <end position="957"/>
    </location>
</feature>
<accession>A0A1F5G4D4</accession>
<evidence type="ECO:0000313" key="2">
    <source>
        <dbReference type="EMBL" id="OGD86721.1"/>
    </source>
</evidence>
<feature type="transmembrane region" description="Helical" evidence="1">
    <location>
        <begin position="544"/>
        <end position="565"/>
    </location>
</feature>
<feature type="transmembrane region" description="Helical" evidence="1">
    <location>
        <begin position="763"/>
        <end position="786"/>
    </location>
</feature>
<name>A0A1F5G4D4_9BACT</name>
<feature type="transmembrane region" description="Helical" evidence="1">
    <location>
        <begin position="807"/>
        <end position="828"/>
    </location>
</feature>
<keyword evidence="1" id="KW-1133">Transmembrane helix</keyword>
<protein>
    <submittedName>
        <fullName evidence="2">Uncharacterized protein</fullName>
    </submittedName>
</protein>
<feature type="transmembrane region" description="Helical" evidence="1">
    <location>
        <begin position="969"/>
        <end position="986"/>
    </location>
</feature>
<sequence length="1166" mass="134385">MLKKLFQQLKPAKYIIILAFSPLVFLGFQPEVFAQDQKPAFVNIVNPVRGKDFWTQEFSPLEPVKGQYEVISAKNLPATWLLRHDAFSNPESASFFKEFTKNQELGIFLEITPSLTKEAGVTYNQSESWHRAKSVFLTGYSPDVRKKLITTAFEKFKQVFGYYPKSVGAWWIDANSLSFMKEKYGVFASLVVADQFSTDDYQVWGLYFSVPYYPSKKNGLVPAQSSNSKIGVVQIQWAPRDPFNAYGPGVQESTYSVQPNDYILAHNLDISYFGKLFDIYTDPKPPSQFGQITIGLENDFSWPKFKEEYQNQMSFVEKKIAQGRVKAVTMSQFSDWYRTKFPDISPAHLIFVDDPLGSEGKVLWFMNPYYRVGWFYHSTLFGSAIRDLRLYNDSLPEPCYAVSCANLDLGLSVSKPLDEATFGDRWTIDEGKISDFKLGQVSQGLMMSYRNQVGKARSIEFREKDLFLDGEGTTVPQAIMRVLNQPQKVPGKIAFNFQEKSFLKNWFEFSYHGLLYLFFVLGAFLIPTLFLFKILRFSFSPLENTVLATIVGMSFFTLAACVFGYLRISFVLTPVLFLISFLHLYLERKNLRFPKVQISLKYLTLSLLLLLGVLTQGLTVFKSGLPFDFGLGFWGPNGHDAIWHLSIISELKNHFPPQNPIFSNIPLKNYHYFGDLLIAQTAKVLPISILDLNFRFFPALISLLFGLSVFILVRQITKSETASLLAVFLSYFGGGFGWIVTLLREGRISGESMFWATGSVSFLLNPPFAFSIIFLLAGLFFFWHYLKEKQTFLIWPLIILWGPVIQFKAYAGVLVLASLGILLLYEIIFKKSFLILKLFVPIVAIAVLVFLPIFSKTTSLLVFAPFWFIHTMADYQDRFYWLRLANARIAYIQMGWWWKFILAEILGFLIFIFGNLGIRFLAAGTLISWVKSKFKISPFWLFVASVFLLGLLIPLIFVQKGTAWNTIQFFYYTLYLANILTAIFFWQTIKNWPKVTQIFAITIFCVITIPTTLSTVYYHYLPQRPPARLSFSEFEALEFLKREPDPPGGGTVLSRAYDEKLRDKFDLPLPLFVYQTSAYISAFSEKREFTADEVNLEIIGQNYQDRVVGEKEFFKTRDENFAKEFLRKNNINYIYVTKFERWDSNEKNLDIKKIFENDEVKIYQVL</sequence>
<dbReference type="EMBL" id="MFAV01000009">
    <property type="protein sequence ID" value="OGD86721.1"/>
    <property type="molecule type" value="Genomic_DNA"/>
</dbReference>
<proteinExistence type="predicted"/>
<dbReference type="Gene3D" id="3.20.20.510">
    <property type="entry name" value="Uncharacterised protein PF12979, DUF3863"/>
    <property type="match status" value="1"/>
</dbReference>
<feature type="transmembrane region" description="Helical" evidence="1">
    <location>
        <begin position="509"/>
        <end position="532"/>
    </location>
</feature>
<dbReference type="Proteomes" id="UP000176628">
    <property type="component" value="Unassembled WGS sequence"/>
</dbReference>
<keyword evidence="1" id="KW-0812">Transmembrane</keyword>
<reference evidence="2 3" key="1">
    <citation type="journal article" date="2016" name="Nat. Commun.">
        <title>Thousands of microbial genomes shed light on interconnected biogeochemical processes in an aquifer system.</title>
        <authorList>
            <person name="Anantharaman K."/>
            <person name="Brown C.T."/>
            <person name="Hug L.A."/>
            <person name="Sharon I."/>
            <person name="Castelle C.J."/>
            <person name="Probst A.J."/>
            <person name="Thomas B.C."/>
            <person name="Singh A."/>
            <person name="Wilkins M.J."/>
            <person name="Karaoz U."/>
            <person name="Brodie E.L."/>
            <person name="Williams K.H."/>
            <person name="Hubbard S.S."/>
            <person name="Banfield J.F."/>
        </authorList>
    </citation>
    <scope>NUCLEOTIDE SEQUENCE [LARGE SCALE GENOMIC DNA]</scope>
</reference>
<gene>
    <name evidence="2" type="ORF">A2Z23_02530</name>
</gene>
<feature type="transmembrane region" description="Helical" evidence="1">
    <location>
        <begin position="598"/>
        <end position="621"/>
    </location>
</feature>
<feature type="transmembrane region" description="Helical" evidence="1">
    <location>
        <begin position="571"/>
        <end position="586"/>
    </location>
</feature>
<evidence type="ECO:0000256" key="1">
    <source>
        <dbReference type="SAM" id="Phobius"/>
    </source>
</evidence>
<feature type="transmembrane region" description="Helical" evidence="1">
    <location>
        <begin position="725"/>
        <end position="743"/>
    </location>
</feature>
<organism evidence="2 3">
    <name type="scientific">Candidatus Curtissbacteria bacterium RBG_16_39_7</name>
    <dbReference type="NCBI Taxonomy" id="1797707"/>
    <lineage>
        <taxon>Bacteria</taxon>
        <taxon>Candidatus Curtissiibacteriota</taxon>
    </lineage>
</organism>
<feature type="transmembrane region" description="Helical" evidence="1">
    <location>
        <begin position="998"/>
        <end position="1020"/>
    </location>
</feature>
<feature type="transmembrane region" description="Helical" evidence="1">
    <location>
        <begin position="694"/>
        <end position="713"/>
    </location>
</feature>
<keyword evidence="1" id="KW-0472">Membrane</keyword>
<evidence type="ECO:0000313" key="3">
    <source>
        <dbReference type="Proteomes" id="UP000176628"/>
    </source>
</evidence>